<keyword evidence="4" id="KW-0281">Fimbrium</keyword>
<comment type="subcellular location">
    <subcellularLocation>
        <location evidence="1">Fimbrium</location>
    </subcellularLocation>
</comment>
<dbReference type="SUPFAM" id="SSF50998">
    <property type="entry name" value="Quinoprotein alcohol dehydrogenase-like"/>
    <property type="match status" value="1"/>
</dbReference>
<feature type="domain" description="PilY1 beta-propeller" evidence="5">
    <location>
        <begin position="884"/>
        <end position="1226"/>
    </location>
</feature>
<dbReference type="SMART" id="SM00564">
    <property type="entry name" value="PQQ"/>
    <property type="match status" value="2"/>
</dbReference>
<keyword evidence="2" id="KW-0479">Metal-binding</keyword>
<dbReference type="Gene3D" id="2.40.128.630">
    <property type="match status" value="1"/>
</dbReference>
<dbReference type="InterPro" id="IPR018391">
    <property type="entry name" value="PQQ_b-propeller_rpt"/>
</dbReference>
<dbReference type="InterPro" id="IPR008707">
    <property type="entry name" value="B-propeller_PilY1"/>
</dbReference>
<dbReference type="GO" id="GO:0009289">
    <property type="term" value="C:pilus"/>
    <property type="evidence" value="ECO:0007669"/>
    <property type="project" value="UniProtKB-SubCell"/>
</dbReference>
<dbReference type="InterPro" id="IPR011047">
    <property type="entry name" value="Quinoprotein_ADH-like_sf"/>
</dbReference>
<evidence type="ECO:0000256" key="2">
    <source>
        <dbReference type="ARBA" id="ARBA00022723"/>
    </source>
</evidence>
<evidence type="ECO:0000259" key="5">
    <source>
        <dbReference type="Pfam" id="PF05567"/>
    </source>
</evidence>
<dbReference type="Pfam" id="PF05567">
    <property type="entry name" value="T4P_PilY1"/>
    <property type="match status" value="1"/>
</dbReference>
<evidence type="ECO:0000256" key="4">
    <source>
        <dbReference type="ARBA" id="ARBA00023263"/>
    </source>
</evidence>
<gene>
    <name evidence="6" type="ORF">GALL_218300</name>
</gene>
<protein>
    <submittedName>
        <fullName evidence="6">PQQ enzyme repeat protein</fullName>
    </submittedName>
</protein>
<comment type="caution">
    <text evidence="6">The sequence shown here is derived from an EMBL/GenBank/DDBJ whole genome shotgun (WGS) entry which is preliminary data.</text>
</comment>
<dbReference type="GO" id="GO:0046872">
    <property type="term" value="F:metal ion binding"/>
    <property type="evidence" value="ECO:0007669"/>
    <property type="project" value="UniProtKB-KW"/>
</dbReference>
<sequence>MRTHKHLLIAALVSVASFVGNAQAALTDLSTTPLVNSSNTVVKPNIMYALDDSGSMSWDYVPDYVSSGRYCKTASGGLTNCRPGDPPYNEADFNGVAYNPSVTYTPPVNADGTSFPSMGSPWSSVPVDGFGVQSSSSVNLTSAYPDRVWCNSSSVCVANSDYTYPNSTYSTAKTVYGAPYYYTIVPQQYCTAADLRNCTNSAVPTGSYTYPARIRWCTDSTLTNCQATQAGAYQTLNIYGATSGGTAAVPETLASVTFTIKKVYSGANIGSIKINGVEILGSTASGSNIGALAASVVNLAGSYTSSPEYTVTCSGNCSSGGSGWAKITVTALPGTGASPNNWPFSITYAKATISLPSPSVIGGGVTAAPATAGTGIPAATFQRVNIVPTTTSYAKAATRTDCAGATCSYAEEMTNFANWYAYYHTRMQMMKTAAGLAFSGIDSRYRVGFMSMNNNTGSDYLNIADFDATQKANWYAKFYAAYPGNSTPLRSLLSVAGRIYAKDIASYNGQAVADPIQYSCQQNFTILSTDGYWNSGSCNSGSAGCINSGAGSIIGGGAVGNYDNNVTATPRPQFDGGAATNASGTLADVAEYYYMTDLRPAGSIGALGTDVSQDNVPTNAKDTATHQHMTTFTLGLGAPGDMSYSPSYETDTSGDFYNVKVGTVNDANSNPCPWSAASSPCNWPVPSADQPSAIDDLWHAAVNGRGSYYSAANPASLSTGLADALAGVSARVGAAAAATTSNPNVTSGDNFVFSSTFTTVDWTGELVRQQIDLTTGAISPTIDWSAQALLDAKAYATRNIYTFDPSAANKRKAFSWSTLTSAPSAQVAVPEQSYFDNTTAAALSQYPTLTATQQANLGGTNLVDYLDGDRSNEGTLYRTRTHVLGDIVSAEAVYVKAPVYNYVDAGYSAFKTANANREGMVYAAANDGMLHAFDATTGQEQWAYVPSIVMPNLYKLADVNYGTNHRYFVDGTPTSGDAYFNGAWHTILIGGLNAGGRGYYALDVTDPANPTVLWEFTSNTSAGSGYVSDADLGYSYGNPVIAKKRDGTWTVMVTSGYNNVSPGDGVGYLYVLNAQTGAIISKISTGVGDTNTAAPATSASPTGCVTSANGPSGLARINAWVDNADADDTATQVYGGDLYGDLWRFDINGPYVDSSGATQDIGNPGIDAFMLASFRSSSGACVQSVTEKPELGQVGTTDMVYVGTGRYLGGSDIGNLTPQSFYAVKDLLGTAGYGTGFKSNAVQQILTDTTNPVTGARIRTSTSNSVDLSTKNGWYIDFPPTGDSPPTVEISDTDPALALGTLTFTTNVPNGSACSVGGYSFEYFLDYKTGAPITSSSYPANTVGIELGQALATRPVMVRLPNGVVVSLIKLSDTSTSVTNVPTSGSTQGARRVSWHELLDNQ</sequence>
<evidence type="ECO:0000313" key="6">
    <source>
        <dbReference type="EMBL" id="OIQ96201.1"/>
    </source>
</evidence>
<proteinExistence type="predicted"/>
<keyword evidence="3" id="KW-0106">Calcium</keyword>
<reference evidence="6" key="1">
    <citation type="submission" date="2016-10" db="EMBL/GenBank/DDBJ databases">
        <title>Sequence of Gallionella enrichment culture.</title>
        <authorList>
            <person name="Poehlein A."/>
            <person name="Muehling M."/>
            <person name="Daniel R."/>
        </authorList>
    </citation>
    <scope>NUCLEOTIDE SEQUENCE</scope>
</reference>
<evidence type="ECO:0000256" key="3">
    <source>
        <dbReference type="ARBA" id="ARBA00022837"/>
    </source>
</evidence>
<dbReference type="EMBL" id="MLJW01000153">
    <property type="protein sequence ID" value="OIQ96201.1"/>
    <property type="molecule type" value="Genomic_DNA"/>
</dbReference>
<name>A0A1J5RKB6_9ZZZZ</name>
<accession>A0A1J5RKB6</accession>
<evidence type="ECO:0000256" key="1">
    <source>
        <dbReference type="ARBA" id="ARBA00004561"/>
    </source>
</evidence>
<organism evidence="6">
    <name type="scientific">mine drainage metagenome</name>
    <dbReference type="NCBI Taxonomy" id="410659"/>
    <lineage>
        <taxon>unclassified sequences</taxon>
        <taxon>metagenomes</taxon>
        <taxon>ecological metagenomes</taxon>
    </lineage>
</organism>